<dbReference type="InterPro" id="IPR052907">
    <property type="entry name" value="Beta-lactamase/esterase"/>
</dbReference>
<evidence type="ECO:0000313" key="3">
    <source>
        <dbReference type="EMBL" id="GFO24505.1"/>
    </source>
</evidence>
<dbReference type="Pfam" id="PF00144">
    <property type="entry name" value="Beta-lactamase"/>
    <property type="match status" value="1"/>
</dbReference>
<accession>A0AAV4BVM7</accession>
<reference evidence="3 4" key="1">
    <citation type="journal article" date="2021" name="Elife">
        <title>Chloroplast acquisition without the gene transfer in kleptoplastic sea slugs, Plakobranchus ocellatus.</title>
        <authorList>
            <person name="Maeda T."/>
            <person name="Takahashi S."/>
            <person name="Yoshida T."/>
            <person name="Shimamura S."/>
            <person name="Takaki Y."/>
            <person name="Nagai Y."/>
            <person name="Toyoda A."/>
            <person name="Suzuki Y."/>
            <person name="Arimoto A."/>
            <person name="Ishii H."/>
            <person name="Satoh N."/>
            <person name="Nishiyama T."/>
            <person name="Hasebe M."/>
            <person name="Maruyama T."/>
            <person name="Minagawa J."/>
            <person name="Obokata J."/>
            <person name="Shigenobu S."/>
        </authorList>
    </citation>
    <scope>NUCLEOTIDE SEQUENCE [LARGE SCALE GENOMIC DNA]</scope>
</reference>
<dbReference type="PANTHER" id="PTHR43319:SF3">
    <property type="entry name" value="BETA-LACTAMASE-RELATED DOMAIN-CONTAINING PROTEIN"/>
    <property type="match status" value="1"/>
</dbReference>
<evidence type="ECO:0000259" key="2">
    <source>
        <dbReference type="Pfam" id="PF00144"/>
    </source>
</evidence>
<dbReference type="PANTHER" id="PTHR43319">
    <property type="entry name" value="BETA-LACTAMASE-RELATED"/>
    <property type="match status" value="1"/>
</dbReference>
<organism evidence="3 4">
    <name type="scientific">Plakobranchus ocellatus</name>
    <dbReference type="NCBI Taxonomy" id="259542"/>
    <lineage>
        <taxon>Eukaryota</taxon>
        <taxon>Metazoa</taxon>
        <taxon>Spiralia</taxon>
        <taxon>Lophotrochozoa</taxon>
        <taxon>Mollusca</taxon>
        <taxon>Gastropoda</taxon>
        <taxon>Heterobranchia</taxon>
        <taxon>Euthyneura</taxon>
        <taxon>Panpulmonata</taxon>
        <taxon>Sacoglossa</taxon>
        <taxon>Placobranchoidea</taxon>
        <taxon>Plakobranchidae</taxon>
        <taxon>Plakobranchus</taxon>
    </lineage>
</organism>
<dbReference type="EMBL" id="BLXT01005617">
    <property type="protein sequence ID" value="GFO24505.1"/>
    <property type="molecule type" value="Genomic_DNA"/>
</dbReference>
<feature type="domain" description="Beta-lactamase-related" evidence="2">
    <location>
        <begin position="66"/>
        <end position="130"/>
    </location>
</feature>
<gene>
    <name evidence="3" type="ORF">PoB_005101000</name>
</gene>
<dbReference type="Proteomes" id="UP000735302">
    <property type="component" value="Unassembled WGS sequence"/>
</dbReference>
<dbReference type="SUPFAM" id="SSF56601">
    <property type="entry name" value="beta-lactamase/transpeptidase-like"/>
    <property type="match status" value="1"/>
</dbReference>
<dbReference type="InterPro" id="IPR001466">
    <property type="entry name" value="Beta-lactam-related"/>
</dbReference>
<protein>
    <submittedName>
        <fullName evidence="3">Beta-lactamase domain-containing protein 2</fullName>
    </submittedName>
</protein>
<dbReference type="InterPro" id="IPR012338">
    <property type="entry name" value="Beta-lactam/transpept-like"/>
</dbReference>
<name>A0AAV4BVM7_9GAST</name>
<evidence type="ECO:0000313" key="4">
    <source>
        <dbReference type="Proteomes" id="UP000735302"/>
    </source>
</evidence>
<comment type="caution">
    <text evidence="3">The sequence shown here is derived from an EMBL/GenBank/DDBJ whole genome shotgun (WGS) entry which is preliminary data.</text>
</comment>
<sequence length="131" mass="14735">MCLVSQDQCNSLTKCVELMSALRHILITALAFIVWQVYDKNFNTTSVRPRVEGYFHPAFRKVAEAFRTNVENGLEKGAAFAAYHKGELLVDLWGGWADMAAERHWQEDTLCMIWSVVKGAAAIAVARLVDM</sequence>
<keyword evidence="4" id="KW-1185">Reference proteome</keyword>
<feature type="transmembrane region" description="Helical" evidence="1">
    <location>
        <begin position="21"/>
        <end position="38"/>
    </location>
</feature>
<keyword evidence="1" id="KW-0472">Membrane</keyword>
<evidence type="ECO:0000256" key="1">
    <source>
        <dbReference type="SAM" id="Phobius"/>
    </source>
</evidence>
<proteinExistence type="predicted"/>
<keyword evidence="1" id="KW-1133">Transmembrane helix</keyword>
<keyword evidence="1" id="KW-0812">Transmembrane</keyword>
<dbReference type="Gene3D" id="3.40.710.10">
    <property type="entry name" value="DD-peptidase/beta-lactamase superfamily"/>
    <property type="match status" value="1"/>
</dbReference>
<dbReference type="AlphaFoldDB" id="A0AAV4BVM7"/>